<sequence>MKRNLLKLIMDVSKHSFYIFIIQIVSMQFVLANESLGQSLGQVEVSISARNASLEDILSMIEGQTDFVFVAQGKAIESDYRIDLKLKKSKLKHVLEKLSEEFRYNFKRINKNIYVWSQNNPKRRFLSKDEYLQWDRDISGKVTDETGTGLPGVNVLIKDRSIGTITDSDGKYRLTIPDDATTIVFSYIGYVREEVEIEGRSIIDMTLTPDVSTLSEIVVVGYQTKEKKNITGAVATIKADQIKDRPTARTADLLAGLAPGLVVTRRNPGRVGGGEVDIQIQGTVARSNSGALVVIDGVPQPAGATAAINSVNPNDIESITILKDGEGVVYGSRAAAGVIVITTKSGDKARVNAGFTTTFRTPSIQPVKTNVIQMYTLWAKAWELNGDSPFFGHSNVINYIQDNNLTFDQIKDNNYLDPNYPHIITGVVPWPDTPYLVFSHTDWFEEMYGTAVTRNYDLSASGSTEKLRYYLSLGVADEGTLLQYGDNSNLTTFGRAKLDYAFNDIITVGTNINLRYQKLIEPWDMNGLESIISLRHTYDVPFSRGGRYSSWGGFQNPIGHATDRGSRTVRLYTLHPQIYTEITPIEQLSLRASFQKSAVLTNDRWSSRWYNIYRFGDEFAFPTFGNRDDDTQSLSANRFDQNFNGTFSANFQETFAEDHTIRAFTAYTHEEFQRDLTVARARGLAFQGLTTVNLGDTERPQISDDQEEIVLKGLVSNLSYSFQDRYSVEGYYRRDGSSRFAEGFKWSDFFGAGVAWTVTNEDFFVGLGIENIVSNLKLRANWGQLGNQGGIAPYDFVQNVNIYQSNVLFGAPSSVARAQAASLGGFPSNTRTWQVAEKLNFGVDLNLLNNRLGIVFNTYKTKTENAFFLQEFPSVLGANPPSINGANFEVKGWDLGVNWNDSFDNGLSYFAAIGINNANTKAISLADDVIPGIGRNTWVEGYPLGATFGLRYDGIMQTQGEVDAYYDQITGGGITSLLLPGDVRFKDLDGDGIIERRLYEVDENGNPTAGSGDMVYLGDSDPHYQYYINLGASYKGFEIGVVLNGVGEWNLVQRDRANGAPWIQPLEHIASNPGWTPENPNAEFPRLNIFNNAFSNAINNHNYTPSDAPFSWVNVPWLGIKNVQIAYNLPEQLVSRLRLSNVRVFANGTDLGYIINKMPKSFSPEQPFNASLAPYTRNYSIGINVGF</sequence>
<dbReference type="RefSeq" id="WP_346754375.1">
    <property type="nucleotide sequence ID" value="NZ_JAUJEA010000011.1"/>
</dbReference>
<dbReference type="InterPro" id="IPR037066">
    <property type="entry name" value="Plug_dom_sf"/>
</dbReference>
<comment type="caution">
    <text evidence="4">The sequence shown here is derived from an EMBL/GenBank/DDBJ whole genome shotgun (WGS) entry which is preliminary data.</text>
</comment>
<dbReference type="Proteomes" id="UP001172082">
    <property type="component" value="Unassembled WGS sequence"/>
</dbReference>
<comment type="similarity">
    <text evidence="2">Belongs to the TonB-dependent receptor family.</text>
</comment>
<dbReference type="EMBL" id="JAUJEA010000011">
    <property type="protein sequence ID" value="MDN5204351.1"/>
    <property type="molecule type" value="Genomic_DNA"/>
</dbReference>
<dbReference type="PROSITE" id="PS52016">
    <property type="entry name" value="TONB_DEPENDENT_REC_3"/>
    <property type="match status" value="1"/>
</dbReference>
<evidence type="ECO:0000259" key="3">
    <source>
        <dbReference type="Pfam" id="PF07715"/>
    </source>
</evidence>
<protein>
    <submittedName>
        <fullName evidence="4">SusC/RagA family TonB-linked outer membrane protein</fullName>
    </submittedName>
</protein>
<dbReference type="InterPro" id="IPR023996">
    <property type="entry name" value="TonB-dep_OMP_SusC/RagA"/>
</dbReference>
<keyword evidence="2" id="KW-0472">Membrane</keyword>
<evidence type="ECO:0000256" key="2">
    <source>
        <dbReference type="PROSITE-ProRule" id="PRU01360"/>
    </source>
</evidence>
<dbReference type="Gene3D" id="2.60.40.1120">
    <property type="entry name" value="Carboxypeptidase-like, regulatory domain"/>
    <property type="match status" value="1"/>
</dbReference>
<dbReference type="PANTHER" id="PTHR30069">
    <property type="entry name" value="TONB-DEPENDENT OUTER MEMBRANE RECEPTOR"/>
    <property type="match status" value="1"/>
</dbReference>
<feature type="domain" description="TonB-dependent receptor plug" evidence="3">
    <location>
        <begin position="227"/>
        <end position="338"/>
    </location>
</feature>
<dbReference type="NCBIfam" id="TIGR04056">
    <property type="entry name" value="OMP_RagA_SusC"/>
    <property type="match status" value="1"/>
</dbReference>
<evidence type="ECO:0000313" key="5">
    <source>
        <dbReference type="Proteomes" id="UP001172082"/>
    </source>
</evidence>
<name>A0ABT8KU89_9BACT</name>
<evidence type="ECO:0000256" key="1">
    <source>
        <dbReference type="ARBA" id="ARBA00022729"/>
    </source>
</evidence>
<dbReference type="InterPro" id="IPR008969">
    <property type="entry name" value="CarboxyPept-like_regulatory"/>
</dbReference>
<keyword evidence="5" id="KW-1185">Reference proteome</keyword>
<keyword evidence="1" id="KW-0732">Signal</keyword>
<dbReference type="InterPro" id="IPR012910">
    <property type="entry name" value="Plug_dom"/>
</dbReference>
<dbReference type="Pfam" id="PF07715">
    <property type="entry name" value="Plug"/>
    <property type="match status" value="1"/>
</dbReference>
<keyword evidence="2" id="KW-0812">Transmembrane</keyword>
<comment type="subcellular location">
    <subcellularLocation>
        <location evidence="2">Cell outer membrane</location>
        <topology evidence="2">Multi-pass membrane protein</topology>
    </subcellularLocation>
</comment>
<dbReference type="PANTHER" id="PTHR30069:SF29">
    <property type="entry name" value="HEMOGLOBIN AND HEMOGLOBIN-HAPTOGLOBIN-BINDING PROTEIN 1-RELATED"/>
    <property type="match status" value="1"/>
</dbReference>
<gene>
    <name evidence="4" type="ORF">QQ008_23365</name>
</gene>
<keyword evidence="2" id="KW-1134">Transmembrane beta strand</keyword>
<dbReference type="Pfam" id="PF13715">
    <property type="entry name" value="CarbopepD_reg_2"/>
    <property type="match status" value="1"/>
</dbReference>
<organism evidence="4 5">
    <name type="scientific">Splendidivirga corallicola</name>
    <dbReference type="NCBI Taxonomy" id="3051826"/>
    <lineage>
        <taxon>Bacteria</taxon>
        <taxon>Pseudomonadati</taxon>
        <taxon>Bacteroidota</taxon>
        <taxon>Cytophagia</taxon>
        <taxon>Cytophagales</taxon>
        <taxon>Splendidivirgaceae</taxon>
        <taxon>Splendidivirga</taxon>
    </lineage>
</organism>
<dbReference type="SUPFAM" id="SSF49464">
    <property type="entry name" value="Carboxypeptidase regulatory domain-like"/>
    <property type="match status" value="1"/>
</dbReference>
<evidence type="ECO:0000313" key="4">
    <source>
        <dbReference type="EMBL" id="MDN5204351.1"/>
    </source>
</evidence>
<dbReference type="SUPFAM" id="SSF56935">
    <property type="entry name" value="Porins"/>
    <property type="match status" value="1"/>
</dbReference>
<proteinExistence type="inferred from homology"/>
<dbReference type="Gene3D" id="2.170.130.10">
    <property type="entry name" value="TonB-dependent receptor, plug domain"/>
    <property type="match status" value="1"/>
</dbReference>
<dbReference type="InterPro" id="IPR039426">
    <property type="entry name" value="TonB-dep_rcpt-like"/>
</dbReference>
<reference evidence="4" key="1">
    <citation type="submission" date="2023-06" db="EMBL/GenBank/DDBJ databases">
        <title>Genomic of Parafulvivirga corallium.</title>
        <authorList>
            <person name="Wang G."/>
        </authorList>
    </citation>
    <scope>NUCLEOTIDE SEQUENCE</scope>
    <source>
        <strain evidence="4">BMA10</strain>
    </source>
</reference>
<keyword evidence="2" id="KW-0998">Cell outer membrane</keyword>
<accession>A0ABT8KU89</accession>
<keyword evidence="2" id="KW-0813">Transport</keyword>